<dbReference type="FunCoup" id="A0A1Y2PE06">
    <property type="interactions" value="2"/>
</dbReference>
<proteinExistence type="predicted"/>
<dbReference type="PANTHER" id="PTHR40055">
    <property type="entry name" value="TRANSCRIPTIONAL REGULATOR YGIV-RELATED"/>
    <property type="match status" value="1"/>
</dbReference>
<dbReference type="InterPro" id="IPR009057">
    <property type="entry name" value="Homeodomain-like_sf"/>
</dbReference>
<dbReference type="InterPro" id="IPR010499">
    <property type="entry name" value="AraC_E-bd"/>
</dbReference>
<gene>
    <name evidence="5" type="ORF">WH52_07650</name>
</gene>
<dbReference type="GO" id="GO:0003700">
    <property type="term" value="F:DNA-binding transcription factor activity"/>
    <property type="evidence" value="ECO:0007669"/>
    <property type="project" value="InterPro"/>
</dbReference>
<dbReference type="Gene3D" id="3.20.80.10">
    <property type="entry name" value="Regulatory factor, effector binding domain"/>
    <property type="match status" value="1"/>
</dbReference>
<dbReference type="InterPro" id="IPR011256">
    <property type="entry name" value="Reg_factor_effector_dom_sf"/>
</dbReference>
<name>A0A1Y2PE06_9FLAO</name>
<dbReference type="PRINTS" id="PR00032">
    <property type="entry name" value="HTHARAC"/>
</dbReference>
<dbReference type="InterPro" id="IPR018060">
    <property type="entry name" value="HTH_AraC"/>
</dbReference>
<dbReference type="InterPro" id="IPR029442">
    <property type="entry name" value="GyrI-like"/>
</dbReference>
<keyword evidence="6" id="KW-1185">Reference proteome</keyword>
<dbReference type="SUPFAM" id="SSF55136">
    <property type="entry name" value="Probable bacterial effector-binding domain"/>
    <property type="match status" value="1"/>
</dbReference>
<dbReference type="PROSITE" id="PS00041">
    <property type="entry name" value="HTH_ARAC_FAMILY_1"/>
    <property type="match status" value="1"/>
</dbReference>
<dbReference type="PANTHER" id="PTHR40055:SF1">
    <property type="entry name" value="TRANSCRIPTIONAL REGULATOR YGIV-RELATED"/>
    <property type="match status" value="1"/>
</dbReference>
<dbReference type="SMART" id="SM00342">
    <property type="entry name" value="HTH_ARAC"/>
    <property type="match status" value="1"/>
</dbReference>
<dbReference type="Pfam" id="PF06445">
    <property type="entry name" value="GyrI-like"/>
    <property type="match status" value="1"/>
</dbReference>
<dbReference type="SUPFAM" id="SSF46689">
    <property type="entry name" value="Homeodomain-like"/>
    <property type="match status" value="2"/>
</dbReference>
<dbReference type="STRING" id="1635173.WH52_07650"/>
<evidence type="ECO:0000256" key="3">
    <source>
        <dbReference type="ARBA" id="ARBA00023163"/>
    </source>
</evidence>
<dbReference type="SMART" id="SM00871">
    <property type="entry name" value="AraC_E_bind"/>
    <property type="match status" value="1"/>
</dbReference>
<keyword evidence="2" id="KW-0238">DNA-binding</keyword>
<evidence type="ECO:0000256" key="2">
    <source>
        <dbReference type="ARBA" id="ARBA00023125"/>
    </source>
</evidence>
<evidence type="ECO:0000313" key="5">
    <source>
        <dbReference type="EMBL" id="OSY87908.1"/>
    </source>
</evidence>
<dbReference type="EMBL" id="LAPZ01000005">
    <property type="protein sequence ID" value="OSY87908.1"/>
    <property type="molecule type" value="Genomic_DNA"/>
</dbReference>
<organism evidence="5 6">
    <name type="scientific">Tenacibaculum holothuriorum</name>
    <dbReference type="NCBI Taxonomy" id="1635173"/>
    <lineage>
        <taxon>Bacteria</taxon>
        <taxon>Pseudomonadati</taxon>
        <taxon>Bacteroidota</taxon>
        <taxon>Flavobacteriia</taxon>
        <taxon>Flavobacteriales</taxon>
        <taxon>Flavobacteriaceae</taxon>
        <taxon>Tenacibaculum</taxon>
    </lineage>
</organism>
<comment type="caution">
    <text evidence="5">The sequence shown here is derived from an EMBL/GenBank/DDBJ whole genome shotgun (WGS) entry which is preliminary data.</text>
</comment>
<evidence type="ECO:0000256" key="1">
    <source>
        <dbReference type="ARBA" id="ARBA00023015"/>
    </source>
</evidence>
<dbReference type="InterPro" id="IPR020449">
    <property type="entry name" value="Tscrpt_reg_AraC-type_HTH"/>
</dbReference>
<sequence length="307" mass="35310">MEKGVGISSQIVNRISKAIYFIQDNLNEKLSLDEVASKAHFSPYHFHRLFKIVTKETVNDFIVRKRVEKAASFLLHKKDLNITDISEKTGFSSLSSFSRAFKKFYGLSPAEFRKESPAKYSKICKTESKNGEIKTQFEQYICNVNNNLKWMQMNAKTEVKNIPELKLAYIAHQGKMDAIGGVYNRLMQWAYPKGLMQQEDLRMVTIYHDSPKITDPDKIRMSACMTLSTDVKADGEVGVKTQLETKCVVARLEIHPKDFQQAWESNFVWMSEHGFKRADKDPFGIYYNNPNEHPEGKCIVDLCIPVE</sequence>
<dbReference type="RefSeq" id="WP_086030369.1">
    <property type="nucleotide sequence ID" value="NZ_LAPZ01000005.1"/>
</dbReference>
<evidence type="ECO:0000313" key="6">
    <source>
        <dbReference type="Proteomes" id="UP000194221"/>
    </source>
</evidence>
<dbReference type="Gene3D" id="1.10.10.60">
    <property type="entry name" value="Homeodomain-like"/>
    <property type="match status" value="2"/>
</dbReference>
<dbReference type="InterPro" id="IPR050908">
    <property type="entry name" value="SmbC-like"/>
</dbReference>
<reference evidence="5 6" key="1">
    <citation type="submission" date="2015-03" db="EMBL/GenBank/DDBJ databases">
        <title>Genome sequence of Tenacibaculum sp. S2-2, isolated from intestinal microbiota of sea cucumber, Apostichopus japonicas.</title>
        <authorList>
            <person name="Shao Z."/>
            <person name="Wang L."/>
            <person name="Li X."/>
        </authorList>
    </citation>
    <scope>NUCLEOTIDE SEQUENCE [LARGE SCALE GENOMIC DNA]</scope>
    <source>
        <strain evidence="5 6">S2-2</strain>
    </source>
</reference>
<protein>
    <submittedName>
        <fullName evidence="5">AraC family transcriptional regulator</fullName>
    </submittedName>
</protein>
<keyword evidence="3" id="KW-0804">Transcription</keyword>
<dbReference type="Proteomes" id="UP000194221">
    <property type="component" value="Unassembled WGS sequence"/>
</dbReference>
<dbReference type="Pfam" id="PF12833">
    <property type="entry name" value="HTH_18"/>
    <property type="match status" value="1"/>
</dbReference>
<feature type="domain" description="HTH araC/xylS-type" evidence="4">
    <location>
        <begin position="16"/>
        <end position="115"/>
    </location>
</feature>
<dbReference type="InterPro" id="IPR018062">
    <property type="entry name" value="HTH_AraC-typ_CS"/>
</dbReference>
<dbReference type="OrthoDB" id="9816011at2"/>
<dbReference type="AlphaFoldDB" id="A0A1Y2PE06"/>
<evidence type="ECO:0000259" key="4">
    <source>
        <dbReference type="PROSITE" id="PS01124"/>
    </source>
</evidence>
<dbReference type="GO" id="GO:0043565">
    <property type="term" value="F:sequence-specific DNA binding"/>
    <property type="evidence" value="ECO:0007669"/>
    <property type="project" value="InterPro"/>
</dbReference>
<accession>A0A1Y2PE06</accession>
<keyword evidence="1" id="KW-0805">Transcription regulation</keyword>
<dbReference type="PROSITE" id="PS01124">
    <property type="entry name" value="HTH_ARAC_FAMILY_2"/>
    <property type="match status" value="1"/>
</dbReference>
<dbReference type="InParanoid" id="A0A1Y2PE06"/>